<feature type="compositionally biased region" description="Basic residues" evidence="4">
    <location>
        <begin position="197"/>
        <end position="208"/>
    </location>
</feature>
<evidence type="ECO:0000259" key="5">
    <source>
        <dbReference type="PROSITE" id="PS50102"/>
    </source>
</evidence>
<organism evidence="6 7">
    <name type="scientific">Stegodyphus mimosarum</name>
    <name type="common">African social velvet spider</name>
    <dbReference type="NCBI Taxonomy" id="407821"/>
    <lineage>
        <taxon>Eukaryota</taxon>
        <taxon>Metazoa</taxon>
        <taxon>Ecdysozoa</taxon>
        <taxon>Arthropoda</taxon>
        <taxon>Chelicerata</taxon>
        <taxon>Arachnida</taxon>
        <taxon>Araneae</taxon>
        <taxon>Araneomorphae</taxon>
        <taxon>Entelegynae</taxon>
        <taxon>Eresoidea</taxon>
        <taxon>Eresidae</taxon>
        <taxon>Stegodyphus</taxon>
    </lineage>
</organism>
<dbReference type="InterPro" id="IPR000504">
    <property type="entry name" value="RRM_dom"/>
</dbReference>
<sequence length="1332" mass="151911">MSIIIRLQNLPLSATSGDIRHFFGGLRIPEGGVHILGGEKGDAFIAFYTDEDARIAMKRDGSKIKDARIRLYLSSRMEMQHEIERVTKGNFSELPEKHLTDELQRSGSLSPVSFERKKYTSGTHRSRSPYKFRDANRERSEQSRHYNLDSPLRSWSSSAGRAHSPQFRMSRSPRRRISRSPLRSKSPSRRFYSPVVRKSRSPHKRKSHSPVLRSRSPRLREPRSRRSQSPATRYRDFSDHGKQVISVSESYTRSVYSSELKKDGYSQENIHDSVYNDHFDSKIQLGHEIETNDWKSHELHQMDAMKFSDQDYQNGNKFQLAERSQAELERRITDVLKQNYIQEAFGRKVNDSYNRDLTRDNSFETGHAFNQDKVSDRYVHFTSTSTLNWNADKSIIAASQHNALPTSAPNVLPSNMLSSLPPNVLPTLQSNVVPSLPPNAMSCPPPNAVSSLPPGVIPSMPPNMLSSMPPNVGSSMPPAMIPSQPRNVIPSLPPSILPSQPPAVVSMPPNAVPSIPPALPPPVLPNSRPPVPPNVPPSFPTTLPPAFPNALPPPPMFPGLVKDINNGQQVKSKHHQSQNFYITISGLDPNWSYGEIQTILNGIYVPQNDIKWEIDQAGLRTGTSFIKLLQREDFVKITSKATFNFNNRRITVSECPEFVFQTCFPPDTSIMPNLTSAPSDSSVMPNRKGSVPVNSDLCCVMKGLPFNVTYRAIRKFFRGLSIADIFVIYAKNGRATGTGYVSFTNFKDFVVAKSRNGRKISHRYIEVLPCSDKDMIEAKNKYGNSGNSTSNSTTSSINNPLQDAENPSGSFNKPLQDIKTHLQTRPLCALLTGLPPSITSSKISAFFKKYGLKPDAIHITLNDKNQPNGRAYVEFSNFLDFEAALKCHGNFIENNLICVKQILYDEMTKILNTQKAKHNFQGLELCLTPPDLPAKVPYLWEPPDDDENQGKISEIPNTDTWATDTVMRDTYSNHGNMQSFEFNRPRELSNTSLNMSQNIYEKMDVFEDNQKYNSSDDAYVTDRINENRQYQSELQEQQMYKTLPVDIPSVHTTYEVPPVIQNNTQEPSMYFEENSYDMNMAKEDSYRAPVKFEVRTKQSVSKNSKMDDAFSQSFHEEKRKLIKLSPDRHYEDIDKIDYSHKEEKRDAPRKLYDSKEKVTKSENSERAKDSKRYDEKFSSKEDKDDSISRLRRNSRDRKATRSRRRSPSPPSRRSRNSEKDRRRSPVKSSSHHLNERSDFRRSSPHKRISSTERQCVVQICNVHPSVDSDELEYFFRGFRVNRENFIRRFAENGEPTGDVRVTFENLREAEKAIRDLNRRYLKGIPIEMFVVG</sequence>
<dbReference type="Gene3D" id="3.30.70.330">
    <property type="match status" value="4"/>
</dbReference>
<dbReference type="GO" id="GO:0003723">
    <property type="term" value="F:RNA binding"/>
    <property type="evidence" value="ECO:0007669"/>
    <property type="project" value="UniProtKB-UniRule"/>
</dbReference>
<keyword evidence="7" id="KW-1185">Reference proteome</keyword>
<evidence type="ECO:0000313" key="7">
    <source>
        <dbReference type="Proteomes" id="UP000054359"/>
    </source>
</evidence>
<dbReference type="CDD" id="cd12510">
    <property type="entry name" value="RRM1_RBM12_like"/>
    <property type="match status" value="1"/>
</dbReference>
<dbReference type="SUPFAM" id="SSF54928">
    <property type="entry name" value="RNA-binding domain, RBD"/>
    <property type="match status" value="5"/>
</dbReference>
<feature type="compositionally biased region" description="Basic and acidic residues" evidence="4">
    <location>
        <begin position="131"/>
        <end position="147"/>
    </location>
</feature>
<feature type="compositionally biased region" description="Basic residues" evidence="4">
    <location>
        <begin position="1189"/>
        <end position="1206"/>
    </location>
</feature>
<keyword evidence="1" id="KW-0677">Repeat</keyword>
<evidence type="ECO:0000313" key="6">
    <source>
        <dbReference type="EMBL" id="KFM61290.1"/>
    </source>
</evidence>
<dbReference type="Pfam" id="PF00076">
    <property type="entry name" value="RRM_1"/>
    <property type="match status" value="3"/>
</dbReference>
<dbReference type="STRING" id="407821.A0A087T851"/>
<dbReference type="InterPro" id="IPR035979">
    <property type="entry name" value="RBD_domain_sf"/>
</dbReference>
<reference evidence="6 7" key="1">
    <citation type="submission" date="2013-11" db="EMBL/GenBank/DDBJ databases">
        <title>Genome sequencing of Stegodyphus mimosarum.</title>
        <authorList>
            <person name="Bechsgaard J."/>
        </authorList>
    </citation>
    <scope>NUCLEOTIDE SEQUENCE [LARGE SCALE GENOMIC DNA]</scope>
</reference>
<dbReference type="Proteomes" id="UP000054359">
    <property type="component" value="Unassembled WGS sequence"/>
</dbReference>
<gene>
    <name evidence="6" type="ORF">X975_05708</name>
</gene>
<feature type="compositionally biased region" description="Basic and acidic residues" evidence="4">
    <location>
        <begin position="1141"/>
        <end position="1188"/>
    </location>
</feature>
<protein>
    <submittedName>
        <fullName evidence="6">RNA-binding protein 12</fullName>
    </submittedName>
</protein>
<dbReference type="EMBL" id="KK113895">
    <property type="protein sequence ID" value="KFM61290.1"/>
    <property type="molecule type" value="Genomic_DNA"/>
</dbReference>
<feature type="region of interest" description="Disordered" evidence="4">
    <location>
        <begin position="102"/>
        <end position="240"/>
    </location>
</feature>
<evidence type="ECO:0000256" key="1">
    <source>
        <dbReference type="ARBA" id="ARBA00022737"/>
    </source>
</evidence>
<dbReference type="OrthoDB" id="2588702at2759"/>
<feature type="compositionally biased region" description="Basic and acidic residues" evidence="4">
    <location>
        <begin position="1232"/>
        <end position="1241"/>
    </location>
</feature>
<dbReference type="InterPro" id="IPR050666">
    <property type="entry name" value="ESRP"/>
</dbReference>
<proteinExistence type="predicted"/>
<evidence type="ECO:0000256" key="2">
    <source>
        <dbReference type="ARBA" id="ARBA00022884"/>
    </source>
</evidence>
<feature type="compositionally biased region" description="Low complexity" evidence="4">
    <location>
        <begin position="783"/>
        <end position="799"/>
    </location>
</feature>
<feature type="non-terminal residue" evidence="6">
    <location>
        <position position="1332"/>
    </location>
</feature>
<feature type="region of interest" description="Disordered" evidence="4">
    <location>
        <begin position="779"/>
        <end position="810"/>
    </location>
</feature>
<name>A0A087T851_STEMI</name>
<accession>A0A087T851</accession>
<evidence type="ECO:0000256" key="3">
    <source>
        <dbReference type="PROSITE-ProRule" id="PRU00176"/>
    </source>
</evidence>
<dbReference type="SMART" id="SM00360">
    <property type="entry name" value="RRM"/>
    <property type="match status" value="5"/>
</dbReference>
<dbReference type="PROSITE" id="PS50102">
    <property type="entry name" value="RRM"/>
    <property type="match status" value="3"/>
</dbReference>
<feature type="domain" description="RRM" evidence="5">
    <location>
        <begin position="697"/>
        <end position="772"/>
    </location>
</feature>
<keyword evidence="2 3" id="KW-0694">RNA-binding</keyword>
<dbReference type="OMA" id="HEIETND"/>
<dbReference type="PANTHER" id="PTHR13976">
    <property type="entry name" value="HETEROGENEOUS NUCLEAR RIBONUCLEOPROTEIN-RELATED"/>
    <property type="match status" value="1"/>
</dbReference>
<feature type="domain" description="RRM" evidence="5">
    <location>
        <begin position="3"/>
        <end position="76"/>
    </location>
</feature>
<evidence type="ECO:0000256" key="4">
    <source>
        <dbReference type="SAM" id="MobiDB-lite"/>
    </source>
</evidence>
<feature type="domain" description="RRM" evidence="5">
    <location>
        <begin position="1255"/>
        <end position="1332"/>
    </location>
</feature>
<dbReference type="CDD" id="cd12254">
    <property type="entry name" value="RRM_hnRNPH_ESRPs_RBM12_like"/>
    <property type="match status" value="2"/>
</dbReference>
<feature type="region of interest" description="Disordered" evidence="4">
    <location>
        <begin position="1141"/>
        <end position="1252"/>
    </location>
</feature>
<dbReference type="InterPro" id="IPR012677">
    <property type="entry name" value="Nucleotide-bd_a/b_plait_sf"/>
</dbReference>